<keyword evidence="6" id="KW-0594">Phospholipid biosynthesis</keyword>
<organism evidence="9 10">
    <name type="scientific">Undibacterium baiyunense</name>
    <dbReference type="NCBI Taxonomy" id="2828731"/>
    <lineage>
        <taxon>Bacteria</taxon>
        <taxon>Pseudomonadati</taxon>
        <taxon>Pseudomonadota</taxon>
        <taxon>Betaproteobacteria</taxon>
        <taxon>Burkholderiales</taxon>
        <taxon>Oxalobacteraceae</taxon>
        <taxon>Undibacterium</taxon>
    </lineage>
</organism>
<evidence type="ECO:0000256" key="7">
    <source>
        <dbReference type="ARBA" id="ARBA00023264"/>
    </source>
</evidence>
<keyword evidence="7" id="KW-1208">Phospholipid metabolism</keyword>
<dbReference type="Gene3D" id="3.30.870.10">
    <property type="entry name" value="Endonuclease Chain A"/>
    <property type="match status" value="2"/>
</dbReference>
<evidence type="ECO:0000256" key="2">
    <source>
        <dbReference type="ARBA" id="ARBA00022516"/>
    </source>
</evidence>
<dbReference type="GO" id="GO:0005829">
    <property type="term" value="C:cytosol"/>
    <property type="evidence" value="ECO:0007669"/>
    <property type="project" value="TreeGrafter"/>
</dbReference>
<dbReference type="CDD" id="cd09134">
    <property type="entry name" value="PLDc_PSS_G_neg_1"/>
    <property type="match status" value="1"/>
</dbReference>
<dbReference type="EMBL" id="JAGSPM010000008">
    <property type="protein sequence ID" value="MBR7747575.1"/>
    <property type="molecule type" value="Genomic_DNA"/>
</dbReference>
<keyword evidence="4" id="KW-0677">Repeat</keyword>
<comment type="similarity">
    <text evidence="1">Belongs to the CDP-alcohol phosphatidyltransferase class-II family.</text>
</comment>
<evidence type="ECO:0000256" key="6">
    <source>
        <dbReference type="ARBA" id="ARBA00023209"/>
    </source>
</evidence>
<dbReference type="SUPFAM" id="SSF56024">
    <property type="entry name" value="Phospholipase D/nuclease"/>
    <property type="match status" value="2"/>
</dbReference>
<gene>
    <name evidence="9" type="primary">pssA</name>
    <name evidence="9" type="ORF">KDM92_13365</name>
</gene>
<dbReference type="CDD" id="cd09136">
    <property type="entry name" value="PLDc_PSS_G_neg_2"/>
    <property type="match status" value="1"/>
</dbReference>
<dbReference type="InterPro" id="IPR025202">
    <property type="entry name" value="PLD-like_dom"/>
</dbReference>
<keyword evidence="2" id="KW-0444">Lipid biosynthesis</keyword>
<keyword evidence="3 9" id="KW-0808">Transferase</keyword>
<dbReference type="InterPro" id="IPR001736">
    <property type="entry name" value="PLipase_D/transphosphatidylase"/>
</dbReference>
<evidence type="ECO:0000256" key="5">
    <source>
        <dbReference type="ARBA" id="ARBA00023098"/>
    </source>
</evidence>
<dbReference type="RefSeq" id="WP_212684967.1">
    <property type="nucleotide sequence ID" value="NZ_JAGSPM010000008.1"/>
</dbReference>
<dbReference type="Proteomes" id="UP000680158">
    <property type="component" value="Unassembled WGS sequence"/>
</dbReference>
<feature type="domain" description="PLD phosphodiesterase" evidence="8">
    <location>
        <begin position="354"/>
        <end position="381"/>
    </location>
</feature>
<evidence type="ECO:0000256" key="3">
    <source>
        <dbReference type="ARBA" id="ARBA00022679"/>
    </source>
</evidence>
<keyword evidence="10" id="KW-1185">Reference proteome</keyword>
<keyword evidence="5" id="KW-0443">Lipid metabolism</keyword>
<evidence type="ECO:0000256" key="4">
    <source>
        <dbReference type="ARBA" id="ARBA00022737"/>
    </source>
</evidence>
<dbReference type="GO" id="GO:0003882">
    <property type="term" value="F:CDP-diacylglycerol-serine O-phosphatidyltransferase activity"/>
    <property type="evidence" value="ECO:0007669"/>
    <property type="project" value="UniProtKB-EC"/>
</dbReference>
<feature type="domain" description="PLD phosphodiesterase" evidence="8">
    <location>
        <begin position="132"/>
        <end position="158"/>
    </location>
</feature>
<evidence type="ECO:0000256" key="1">
    <source>
        <dbReference type="ARBA" id="ARBA00010682"/>
    </source>
</evidence>
<dbReference type="PANTHER" id="PTHR12586:SF1">
    <property type="entry name" value="CDP-DIACYLGLYCEROL--GLYCEROL-3-PHOSPHATE 3-PHOSPHATIDYLTRANSFERASE, MITOCHONDRIAL"/>
    <property type="match status" value="1"/>
</dbReference>
<dbReference type="NCBIfam" id="NF006946">
    <property type="entry name" value="PRK09428.1"/>
    <property type="match status" value="1"/>
</dbReference>
<dbReference type="EC" id="2.7.8.8" evidence="9"/>
<reference evidence="9 10" key="1">
    <citation type="submission" date="2021-04" db="EMBL/GenBank/DDBJ databases">
        <title>novel species isolated from subtropical streams in China.</title>
        <authorList>
            <person name="Lu H."/>
        </authorList>
    </citation>
    <scope>NUCLEOTIDE SEQUENCE [LARGE SCALE GENOMIC DNA]</scope>
    <source>
        <strain evidence="9 10">BYS107W</strain>
    </source>
</reference>
<protein>
    <submittedName>
        <fullName evidence="9">CDP-diacylglycerol--serine O-phosphatidyltransferase</fullName>
        <ecNumber evidence="9">2.7.8.8</ecNumber>
    </submittedName>
</protein>
<name>A0A941I456_9BURK</name>
<dbReference type="AlphaFoldDB" id="A0A941I456"/>
<dbReference type="SMART" id="SM00155">
    <property type="entry name" value="PLDc"/>
    <property type="match status" value="2"/>
</dbReference>
<evidence type="ECO:0000313" key="9">
    <source>
        <dbReference type="EMBL" id="MBR7747575.1"/>
    </source>
</evidence>
<dbReference type="GO" id="GO:0032049">
    <property type="term" value="P:cardiolipin biosynthetic process"/>
    <property type="evidence" value="ECO:0007669"/>
    <property type="project" value="InterPro"/>
</dbReference>
<dbReference type="PIRSF" id="PIRSF000850">
    <property type="entry name" value="Phospholipase_D_PSS"/>
    <property type="match status" value="1"/>
</dbReference>
<dbReference type="PANTHER" id="PTHR12586">
    <property type="entry name" value="CDP-DIACYLGLYCEROL--SERINE O-PHOSPHATIDYLTRANSFERASE"/>
    <property type="match status" value="1"/>
</dbReference>
<proteinExistence type="inferred from homology"/>
<dbReference type="Pfam" id="PF13091">
    <property type="entry name" value="PLDc_2"/>
    <property type="match status" value="2"/>
</dbReference>
<evidence type="ECO:0000259" key="8">
    <source>
        <dbReference type="SMART" id="SM00155"/>
    </source>
</evidence>
<accession>A0A941I456</accession>
<evidence type="ECO:0000313" key="10">
    <source>
        <dbReference type="Proteomes" id="UP000680158"/>
    </source>
</evidence>
<comment type="caution">
    <text evidence="9">The sequence shown here is derived from an EMBL/GenBank/DDBJ whole genome shotgun (WGS) entry which is preliminary data.</text>
</comment>
<dbReference type="GO" id="GO:0008444">
    <property type="term" value="F:CDP-diacylglycerol-glycerol-3-phosphate 3-phosphatidyltransferase activity"/>
    <property type="evidence" value="ECO:0007669"/>
    <property type="project" value="InterPro"/>
</dbReference>
<dbReference type="InterPro" id="IPR016270">
    <property type="entry name" value="PGS1"/>
</dbReference>
<sequence>MRFFKPRSSFLDLPAVNLTAQAIQILHTAAEFKSCLLQQIAEAKSHIYLCSLYLQHDEAGQQIIDALYAAKQANPALEIVVFVDWHRAQRGLIGEQKIPGKVAGNAAWYQAQSALHDAAIPIFGVPIQTRELFGVLHLKGYVIDDCVIYSGASINNVYLQQFDKYRHDRYWVIQQASLAQSMLAWMRRYFLETGAVRRLDQASLPATREIGSEIRQLREQLKSAVYELPSKLTVGTAQQLTVTNLVGLGKNNFLNRQICNLLAAAKSEICICTPYFNFPIAITREVNRALKRGVKVRIIVGDKTASDFYIPPEQAYKAIGCLPYLYEMNLRRFAKKHQADVDANRLQILLWKDGENTYHLKGLWIDALYTLVTGNNLNPRAFRLDLENALLFTDPQAELLPQREAEITSIMRHTSPVQHYRDLEKLADYPPKVRQLLARLSRVRLDRLAYRVL</sequence>